<proteinExistence type="predicted"/>
<reference evidence="3" key="1">
    <citation type="submission" date="2016-02" db="EMBL/GenBank/DDBJ databases">
        <authorList>
            <person name="Rodrigo-Torres Lidia"/>
            <person name="Arahal R.David."/>
        </authorList>
    </citation>
    <scope>NUCLEOTIDE SEQUENCE [LARGE SCALE GENOMIC DNA]</scope>
    <source>
        <strain evidence="3">CECT 8713</strain>
    </source>
</reference>
<feature type="coiled-coil region" evidence="1">
    <location>
        <begin position="8"/>
        <end position="35"/>
    </location>
</feature>
<accession>A0A128EYS2</accession>
<name>A0A128EYS2_9GAMM</name>
<evidence type="ECO:0000313" key="2">
    <source>
        <dbReference type="EMBL" id="CZF79732.1"/>
    </source>
</evidence>
<dbReference type="EMBL" id="FIZY01000007">
    <property type="protein sequence ID" value="CZF79732.1"/>
    <property type="molecule type" value="Genomic_DNA"/>
</dbReference>
<keyword evidence="3" id="KW-1185">Reference proteome</keyword>
<gene>
    <name evidence="2" type="ORF">GMA8713_01106</name>
</gene>
<keyword evidence="1" id="KW-0175">Coiled coil</keyword>
<protein>
    <submittedName>
        <fullName evidence="2">Uncharacterized protein</fullName>
    </submittedName>
</protein>
<dbReference type="AlphaFoldDB" id="A0A128EYS2"/>
<dbReference type="Proteomes" id="UP000073601">
    <property type="component" value="Unassembled WGS sequence"/>
</dbReference>
<evidence type="ECO:0000256" key="1">
    <source>
        <dbReference type="SAM" id="Coils"/>
    </source>
</evidence>
<organism evidence="2 3">
    <name type="scientific">Grimontia marina</name>
    <dbReference type="NCBI Taxonomy" id="646534"/>
    <lineage>
        <taxon>Bacteria</taxon>
        <taxon>Pseudomonadati</taxon>
        <taxon>Pseudomonadota</taxon>
        <taxon>Gammaproteobacteria</taxon>
        <taxon>Vibrionales</taxon>
        <taxon>Vibrionaceae</taxon>
        <taxon>Grimontia</taxon>
    </lineage>
</organism>
<sequence>MTVAENAIAALQAAADAYHAKIADINEKMNLAEADYQTKLAALGVRKYAARDTASRSYSTAWADGLVTDWWRMRGGVAIDISIAVPMRNESASWGGGYTELLYDVGDGWVSLGDSGYDGTMISGAANGILTYSREVLIDALSAEDYDVRFKFRHKSYDGTLIVNGLRDLKGEHFGTLLKAVC</sequence>
<dbReference type="RefSeq" id="WP_062706636.1">
    <property type="nucleotide sequence ID" value="NZ_CAWRCI010000007.1"/>
</dbReference>
<evidence type="ECO:0000313" key="3">
    <source>
        <dbReference type="Proteomes" id="UP000073601"/>
    </source>
</evidence>